<organism evidence="1 2">
    <name type="scientific">Microlunatus endophyticus</name>
    <dbReference type="NCBI Taxonomy" id="1716077"/>
    <lineage>
        <taxon>Bacteria</taxon>
        <taxon>Bacillati</taxon>
        <taxon>Actinomycetota</taxon>
        <taxon>Actinomycetes</taxon>
        <taxon>Propionibacteriales</taxon>
        <taxon>Propionibacteriaceae</taxon>
        <taxon>Microlunatus</taxon>
    </lineage>
</organism>
<comment type="caution">
    <text evidence="1">The sequence shown here is derived from an EMBL/GenBank/DDBJ whole genome shotgun (WGS) entry which is preliminary data.</text>
</comment>
<reference evidence="1" key="1">
    <citation type="journal article" date="2014" name="Int. J. Syst. Evol. Microbiol.">
        <title>Complete genome sequence of Corynebacterium casei LMG S-19264T (=DSM 44701T), isolated from a smear-ripened cheese.</title>
        <authorList>
            <consortium name="US DOE Joint Genome Institute (JGI-PGF)"/>
            <person name="Walter F."/>
            <person name="Albersmeier A."/>
            <person name="Kalinowski J."/>
            <person name="Ruckert C."/>
        </authorList>
    </citation>
    <scope>NUCLEOTIDE SEQUENCE</scope>
    <source>
        <strain evidence="1">CGMCC 4.7306</strain>
    </source>
</reference>
<evidence type="ECO:0000313" key="2">
    <source>
        <dbReference type="Proteomes" id="UP000613840"/>
    </source>
</evidence>
<name>A0A917SB93_9ACTN</name>
<keyword evidence="2" id="KW-1185">Reference proteome</keyword>
<protein>
    <submittedName>
        <fullName evidence="1">Uncharacterized protein</fullName>
    </submittedName>
</protein>
<sequence length="158" mass="17453">MSLPVQELPLPRPERAADRLLIRLAELIKNSDTVGDVLAASPGPRLDLVLETFTPGRRSYSARLSPGWSATVTLREKHPFGPRLVLDIHGSPGAESFSDICQIAASRFIAILARAGFSNCVVYGEHNRRLGYALQRGTFGVELTTFGDRRWIRSVLVR</sequence>
<dbReference type="AlphaFoldDB" id="A0A917SB93"/>
<proteinExistence type="predicted"/>
<reference evidence="1" key="2">
    <citation type="submission" date="2020-09" db="EMBL/GenBank/DDBJ databases">
        <authorList>
            <person name="Sun Q."/>
            <person name="Zhou Y."/>
        </authorList>
    </citation>
    <scope>NUCLEOTIDE SEQUENCE</scope>
    <source>
        <strain evidence="1">CGMCC 4.7306</strain>
    </source>
</reference>
<dbReference type="EMBL" id="BMMZ01000007">
    <property type="protein sequence ID" value="GGL69659.1"/>
    <property type="molecule type" value="Genomic_DNA"/>
</dbReference>
<dbReference type="RefSeq" id="WP_188896210.1">
    <property type="nucleotide sequence ID" value="NZ_BMMZ01000007.1"/>
</dbReference>
<dbReference type="Proteomes" id="UP000613840">
    <property type="component" value="Unassembled WGS sequence"/>
</dbReference>
<gene>
    <name evidence="1" type="ORF">GCM10011575_30280</name>
</gene>
<evidence type="ECO:0000313" key="1">
    <source>
        <dbReference type="EMBL" id="GGL69659.1"/>
    </source>
</evidence>
<accession>A0A917SB93</accession>